<keyword evidence="11" id="KW-0753">Steroid metabolism</keyword>
<dbReference type="AlphaFoldDB" id="A0A9J6GXI8"/>
<dbReference type="InterPro" id="IPR039261">
    <property type="entry name" value="FNR_nucleotide-bd"/>
</dbReference>
<keyword evidence="10" id="KW-1207">Sterol metabolism</keyword>
<evidence type="ECO:0000256" key="1">
    <source>
        <dbReference type="ARBA" id="ARBA00001974"/>
    </source>
</evidence>
<keyword evidence="4 12" id="KW-0285">Flavoprotein</keyword>
<dbReference type="InterPro" id="IPR017938">
    <property type="entry name" value="Riboflavin_synthase-like_b-brl"/>
</dbReference>
<evidence type="ECO:0000259" key="14">
    <source>
        <dbReference type="PROSITE" id="PS51384"/>
    </source>
</evidence>
<dbReference type="PRINTS" id="PR00371">
    <property type="entry name" value="FPNCR"/>
</dbReference>
<dbReference type="EC" id="1.6.2.2" evidence="13"/>
<dbReference type="GO" id="GO:0016126">
    <property type="term" value="P:sterol biosynthetic process"/>
    <property type="evidence" value="ECO:0007669"/>
    <property type="project" value="UniProtKB-KW"/>
</dbReference>
<evidence type="ECO:0000256" key="10">
    <source>
        <dbReference type="ARBA" id="ARBA00023166"/>
    </source>
</evidence>
<comment type="caution">
    <text evidence="15">The sequence shown here is derived from an EMBL/GenBank/DDBJ whole genome shotgun (WGS) entry which is preliminary data.</text>
</comment>
<evidence type="ECO:0000256" key="7">
    <source>
        <dbReference type="ARBA" id="ARBA00023002"/>
    </source>
</evidence>
<keyword evidence="6" id="KW-0443">Lipid metabolism</keyword>
<dbReference type="InterPro" id="IPR001433">
    <property type="entry name" value="OxRdtase_FAD/NAD-bd"/>
</dbReference>
<dbReference type="InterPro" id="IPR001709">
    <property type="entry name" value="Flavoprot_Pyr_Nucl_cyt_Rdtase"/>
</dbReference>
<keyword evidence="8" id="KW-0756">Sterol biosynthesis</keyword>
<dbReference type="FunFam" id="2.40.30.10:FF:000021">
    <property type="entry name" value="NADH-cytochrome b5 reductase"/>
    <property type="match status" value="1"/>
</dbReference>
<keyword evidence="9 13" id="KW-0520">NAD</keyword>
<feature type="binding site" evidence="12">
    <location>
        <position position="192"/>
    </location>
    <ligand>
        <name>FAD</name>
        <dbReference type="ChEBI" id="CHEBI:57692"/>
    </ligand>
</feature>
<organism evidence="15 16">
    <name type="scientific">Haemaphysalis longicornis</name>
    <name type="common">Bush tick</name>
    <dbReference type="NCBI Taxonomy" id="44386"/>
    <lineage>
        <taxon>Eukaryota</taxon>
        <taxon>Metazoa</taxon>
        <taxon>Ecdysozoa</taxon>
        <taxon>Arthropoda</taxon>
        <taxon>Chelicerata</taxon>
        <taxon>Arachnida</taxon>
        <taxon>Acari</taxon>
        <taxon>Parasitiformes</taxon>
        <taxon>Ixodida</taxon>
        <taxon>Ixodoidea</taxon>
        <taxon>Ixodidae</taxon>
        <taxon>Haemaphysalinae</taxon>
        <taxon>Haemaphysalis</taxon>
    </lineage>
</organism>
<dbReference type="GO" id="GO:0071949">
    <property type="term" value="F:FAD binding"/>
    <property type="evidence" value="ECO:0007669"/>
    <property type="project" value="TreeGrafter"/>
</dbReference>
<dbReference type="EMBL" id="JABSTR010000010">
    <property type="protein sequence ID" value="KAH9380226.1"/>
    <property type="molecule type" value="Genomic_DNA"/>
</dbReference>
<comment type="similarity">
    <text evidence="2 13">Belongs to the flavoprotein pyridine nucleotide cytochrome reductase family.</text>
</comment>
<keyword evidence="5 12" id="KW-0274">FAD</keyword>
<evidence type="ECO:0000256" key="4">
    <source>
        <dbReference type="ARBA" id="ARBA00022630"/>
    </source>
</evidence>
<dbReference type="Pfam" id="PF00970">
    <property type="entry name" value="FAD_binding_6"/>
    <property type="match status" value="1"/>
</dbReference>
<evidence type="ECO:0000256" key="2">
    <source>
        <dbReference type="ARBA" id="ARBA00006105"/>
    </source>
</evidence>
<feature type="domain" description="FAD-binding FR-type" evidence="14">
    <location>
        <begin position="47"/>
        <end position="159"/>
    </location>
</feature>
<evidence type="ECO:0000256" key="11">
    <source>
        <dbReference type="ARBA" id="ARBA00023221"/>
    </source>
</evidence>
<dbReference type="OMA" id="KGPEMQK"/>
<evidence type="ECO:0000313" key="16">
    <source>
        <dbReference type="Proteomes" id="UP000821853"/>
    </source>
</evidence>
<dbReference type="PRINTS" id="PR00406">
    <property type="entry name" value="CYTB5RDTASE"/>
</dbReference>
<dbReference type="PANTHER" id="PTHR19370">
    <property type="entry name" value="NADH-CYTOCHROME B5 REDUCTASE"/>
    <property type="match status" value="1"/>
</dbReference>
<protein>
    <recommendedName>
        <fullName evidence="13">NADH-cytochrome b5 reductase</fullName>
        <ecNumber evidence="13">1.6.2.2</ecNumber>
    </recommendedName>
</protein>
<dbReference type="GO" id="GO:0005739">
    <property type="term" value="C:mitochondrion"/>
    <property type="evidence" value="ECO:0007669"/>
    <property type="project" value="TreeGrafter"/>
</dbReference>
<evidence type="ECO:0000256" key="12">
    <source>
        <dbReference type="PIRSR" id="PIRSR601834-1"/>
    </source>
</evidence>
<dbReference type="InterPro" id="IPR001834">
    <property type="entry name" value="CBR-like"/>
</dbReference>
<dbReference type="CDD" id="cd06183">
    <property type="entry name" value="cyt_b5_reduct_like"/>
    <property type="match status" value="1"/>
</dbReference>
<evidence type="ECO:0000256" key="8">
    <source>
        <dbReference type="ARBA" id="ARBA00023011"/>
    </source>
</evidence>
<dbReference type="GO" id="GO:0090524">
    <property type="term" value="F:cytochrome-b5 reductase activity, acting on NADH"/>
    <property type="evidence" value="ECO:0007669"/>
    <property type="project" value="UniProtKB-EC"/>
</dbReference>
<feature type="binding site" evidence="12">
    <location>
        <position position="133"/>
    </location>
    <ligand>
        <name>FAD</name>
        <dbReference type="ChEBI" id="CHEBI:57692"/>
    </ligand>
</feature>
<dbReference type="Pfam" id="PF00175">
    <property type="entry name" value="NAD_binding_1"/>
    <property type="match status" value="1"/>
</dbReference>
<dbReference type="FunFam" id="3.40.50.80:FF:000005">
    <property type="entry name" value="NADH-cytochrome b5 reductase"/>
    <property type="match status" value="1"/>
</dbReference>
<feature type="binding site" evidence="12">
    <location>
        <position position="100"/>
    </location>
    <ligand>
        <name>FAD</name>
        <dbReference type="ChEBI" id="CHEBI:57692"/>
    </ligand>
</feature>
<keyword evidence="16" id="KW-1185">Reference proteome</keyword>
<dbReference type="PROSITE" id="PS51384">
    <property type="entry name" value="FAD_FR"/>
    <property type="match status" value="1"/>
</dbReference>
<evidence type="ECO:0000256" key="9">
    <source>
        <dbReference type="ARBA" id="ARBA00023027"/>
    </source>
</evidence>
<feature type="binding site" evidence="12">
    <location>
        <position position="116"/>
    </location>
    <ligand>
        <name>FAD</name>
        <dbReference type="ChEBI" id="CHEBI:57692"/>
    </ligand>
</feature>
<dbReference type="Gene3D" id="3.40.50.80">
    <property type="entry name" value="Nucleotide-binding domain of ferredoxin-NADP reductase (FNR) module"/>
    <property type="match status" value="1"/>
</dbReference>
<feature type="binding site" evidence="12">
    <location>
        <position position="99"/>
    </location>
    <ligand>
        <name>FAD</name>
        <dbReference type="ChEBI" id="CHEBI:57692"/>
    </ligand>
</feature>
<dbReference type="VEuPathDB" id="VectorBase:HLOH_049503"/>
<keyword evidence="3" id="KW-0444">Lipid biosynthesis</keyword>
<feature type="binding site" evidence="12">
    <location>
        <position position="121"/>
    </location>
    <ligand>
        <name>FAD</name>
        <dbReference type="ChEBI" id="CHEBI:57692"/>
    </ligand>
</feature>
<feature type="binding site" evidence="12">
    <location>
        <position position="135"/>
    </location>
    <ligand>
        <name>FAD</name>
        <dbReference type="ChEBI" id="CHEBI:57692"/>
    </ligand>
</feature>
<feature type="binding site" evidence="12">
    <location>
        <position position="118"/>
    </location>
    <ligand>
        <name>FAD</name>
        <dbReference type="ChEBI" id="CHEBI:57692"/>
    </ligand>
</feature>
<gene>
    <name evidence="15" type="ORF">HPB48_016084</name>
</gene>
<evidence type="ECO:0000256" key="3">
    <source>
        <dbReference type="ARBA" id="ARBA00022516"/>
    </source>
</evidence>
<dbReference type="Proteomes" id="UP000821853">
    <property type="component" value="Chromosome 8"/>
</dbReference>
<sequence>MRRYGSQVKSMSLLVVLSGLGAAVAAALLYRYLTSRYRTPVLLQDPDVKYNVKLIEREEISHDTRRFRFALPTAEHTLGLPTGQHIYLIATVNGQIVLRPYTPVTSDRHHGYFDLVVKVYFRNVHPKFPEGGKMSQHLEGMSIGDTIQVRGPSGLIRYEGRGKFLIQPDKKSPPQIHLASEIGMIAGGTGITPMLQIIRQVFSDPADKTRCSLIFANQTEDDILLRPELEEVLQQNPDRFRLFLTVDRPKDGWTQGVGFVSADMIEQNLPPPSSSSIILMCGPPPMINFACKPNLEKLMYSPKRCFTY</sequence>
<evidence type="ECO:0000313" key="15">
    <source>
        <dbReference type="EMBL" id="KAH9380226.1"/>
    </source>
</evidence>
<comment type="cofactor">
    <cofactor evidence="1 12 13">
        <name>FAD</name>
        <dbReference type="ChEBI" id="CHEBI:57692"/>
    </cofactor>
</comment>
<name>A0A9J6GXI8_HAELO</name>
<comment type="catalytic activity">
    <reaction evidence="13">
        <text>2 Fe(III)-[cytochrome b5] + NADH = 2 Fe(II)-[cytochrome b5] + NAD(+) + H(+)</text>
        <dbReference type="Rhea" id="RHEA:46680"/>
        <dbReference type="Rhea" id="RHEA-COMP:10438"/>
        <dbReference type="Rhea" id="RHEA-COMP:10439"/>
        <dbReference type="ChEBI" id="CHEBI:15378"/>
        <dbReference type="ChEBI" id="CHEBI:29033"/>
        <dbReference type="ChEBI" id="CHEBI:29034"/>
        <dbReference type="ChEBI" id="CHEBI:57540"/>
        <dbReference type="ChEBI" id="CHEBI:57945"/>
        <dbReference type="EC" id="1.6.2.2"/>
    </reaction>
</comment>
<dbReference type="OrthoDB" id="432685at2759"/>
<dbReference type="SUPFAM" id="SSF52343">
    <property type="entry name" value="Ferredoxin reductase-like, C-terminal NADP-linked domain"/>
    <property type="match status" value="1"/>
</dbReference>
<accession>A0A9J6GXI8</accession>
<dbReference type="Gene3D" id="2.40.30.10">
    <property type="entry name" value="Translation factors"/>
    <property type="match status" value="1"/>
</dbReference>
<dbReference type="SUPFAM" id="SSF63380">
    <property type="entry name" value="Riboflavin synthase domain-like"/>
    <property type="match status" value="1"/>
</dbReference>
<evidence type="ECO:0000256" key="6">
    <source>
        <dbReference type="ARBA" id="ARBA00022955"/>
    </source>
</evidence>
<dbReference type="PANTHER" id="PTHR19370:SF185">
    <property type="entry name" value="NADH-CYTOCHROME B5 REDUCTASE"/>
    <property type="match status" value="1"/>
</dbReference>
<dbReference type="InterPro" id="IPR017927">
    <property type="entry name" value="FAD-bd_FR_type"/>
</dbReference>
<evidence type="ECO:0000256" key="13">
    <source>
        <dbReference type="RuleBase" id="RU361226"/>
    </source>
</evidence>
<reference evidence="15 16" key="1">
    <citation type="journal article" date="2020" name="Cell">
        <title>Large-Scale Comparative Analyses of Tick Genomes Elucidate Their Genetic Diversity and Vector Capacities.</title>
        <authorList>
            <consortium name="Tick Genome and Microbiome Consortium (TIGMIC)"/>
            <person name="Jia N."/>
            <person name="Wang J."/>
            <person name="Shi W."/>
            <person name="Du L."/>
            <person name="Sun Y."/>
            <person name="Zhan W."/>
            <person name="Jiang J.F."/>
            <person name="Wang Q."/>
            <person name="Zhang B."/>
            <person name="Ji P."/>
            <person name="Bell-Sakyi L."/>
            <person name="Cui X.M."/>
            <person name="Yuan T.T."/>
            <person name="Jiang B.G."/>
            <person name="Yang W.F."/>
            <person name="Lam T.T."/>
            <person name="Chang Q.C."/>
            <person name="Ding S.J."/>
            <person name="Wang X.J."/>
            <person name="Zhu J.G."/>
            <person name="Ruan X.D."/>
            <person name="Zhao L."/>
            <person name="Wei J.T."/>
            <person name="Ye R.Z."/>
            <person name="Que T.C."/>
            <person name="Du C.H."/>
            <person name="Zhou Y.H."/>
            <person name="Cheng J.X."/>
            <person name="Dai P.F."/>
            <person name="Guo W.B."/>
            <person name="Han X.H."/>
            <person name="Huang E.J."/>
            <person name="Li L.F."/>
            <person name="Wei W."/>
            <person name="Gao Y.C."/>
            <person name="Liu J.Z."/>
            <person name="Shao H.Z."/>
            <person name="Wang X."/>
            <person name="Wang C.C."/>
            <person name="Yang T.C."/>
            <person name="Huo Q.B."/>
            <person name="Li W."/>
            <person name="Chen H.Y."/>
            <person name="Chen S.E."/>
            <person name="Zhou L.G."/>
            <person name="Ni X.B."/>
            <person name="Tian J.H."/>
            <person name="Sheng Y."/>
            <person name="Liu T."/>
            <person name="Pan Y.S."/>
            <person name="Xia L.Y."/>
            <person name="Li J."/>
            <person name="Zhao F."/>
            <person name="Cao W.C."/>
        </authorList>
    </citation>
    <scope>NUCLEOTIDE SEQUENCE [LARGE SCALE GENOMIC DNA]</scope>
    <source>
        <strain evidence="15">HaeL-2018</strain>
    </source>
</reference>
<dbReference type="InterPro" id="IPR008333">
    <property type="entry name" value="Cbr1-like_FAD-bd_dom"/>
</dbReference>
<keyword evidence="7 13" id="KW-0560">Oxidoreductase</keyword>
<proteinExistence type="inferred from homology"/>
<evidence type="ECO:0000256" key="5">
    <source>
        <dbReference type="ARBA" id="ARBA00022827"/>
    </source>
</evidence>
<feature type="binding site" evidence="12">
    <location>
        <position position="101"/>
    </location>
    <ligand>
        <name>FAD</name>
        <dbReference type="ChEBI" id="CHEBI:57692"/>
    </ligand>
</feature>
<keyword evidence="6" id="KW-0752">Steroid biosynthesis</keyword>
<feature type="binding site" evidence="12">
    <location>
        <position position="134"/>
    </location>
    <ligand>
        <name>FAD</name>
        <dbReference type="ChEBI" id="CHEBI:57692"/>
    </ligand>
</feature>